<dbReference type="FunFam" id="3.40.640.10:FF:000090">
    <property type="entry name" value="Pyridoxal phosphate-dependent aminotransferase"/>
    <property type="match status" value="1"/>
</dbReference>
<feature type="active site" description="Proton acceptor" evidence="6">
    <location>
        <position position="189"/>
    </location>
</feature>
<comment type="caution">
    <text evidence="9">The sequence shown here is derived from an EMBL/GenBank/DDBJ whole genome shotgun (WGS) entry which is preliminary data.</text>
</comment>
<dbReference type="EMBL" id="JARQDV010000022">
    <property type="protein sequence ID" value="MDT2966204.1"/>
    <property type="molecule type" value="Genomic_DNA"/>
</dbReference>
<dbReference type="GO" id="GO:0000271">
    <property type="term" value="P:polysaccharide biosynthetic process"/>
    <property type="evidence" value="ECO:0007669"/>
    <property type="project" value="TreeGrafter"/>
</dbReference>
<evidence type="ECO:0000256" key="1">
    <source>
        <dbReference type="ARBA" id="ARBA00001933"/>
    </source>
</evidence>
<comment type="similarity">
    <text evidence="5 8">Belongs to the DegT/DnrJ/EryC1 family.</text>
</comment>
<evidence type="ECO:0000256" key="4">
    <source>
        <dbReference type="ARBA" id="ARBA00022898"/>
    </source>
</evidence>
<dbReference type="RefSeq" id="WP_311904648.1">
    <property type="nucleotide sequence ID" value="NZ_JARQDV010000022.1"/>
</dbReference>
<comment type="cofactor">
    <cofactor evidence="1">
        <name>pyridoxal 5'-phosphate</name>
        <dbReference type="ChEBI" id="CHEBI:597326"/>
    </cofactor>
</comment>
<dbReference type="GO" id="GO:0030170">
    <property type="term" value="F:pyridoxal phosphate binding"/>
    <property type="evidence" value="ECO:0007669"/>
    <property type="project" value="TreeGrafter"/>
</dbReference>
<protein>
    <submittedName>
        <fullName evidence="9">Aminotransferase class I/II-fold pyridoxal phosphate-dependent enzyme</fullName>
    </submittedName>
</protein>
<dbReference type="GO" id="GO:0008483">
    <property type="term" value="F:transaminase activity"/>
    <property type="evidence" value="ECO:0007669"/>
    <property type="project" value="UniProtKB-KW"/>
</dbReference>
<dbReference type="InterPro" id="IPR015421">
    <property type="entry name" value="PyrdxlP-dep_Trfase_major"/>
</dbReference>
<dbReference type="PANTHER" id="PTHR30244">
    <property type="entry name" value="TRANSAMINASE"/>
    <property type="match status" value="1"/>
</dbReference>
<dbReference type="Gene3D" id="3.40.640.10">
    <property type="entry name" value="Type I PLP-dependent aspartate aminotransferase-like (Major domain)"/>
    <property type="match status" value="1"/>
</dbReference>
<dbReference type="InterPro" id="IPR015424">
    <property type="entry name" value="PyrdxlP-dep_Trfase"/>
</dbReference>
<evidence type="ECO:0000313" key="10">
    <source>
        <dbReference type="Proteomes" id="UP001268896"/>
    </source>
</evidence>
<dbReference type="PANTHER" id="PTHR30244:SF34">
    <property type="entry name" value="DTDP-4-AMINO-4,6-DIDEOXYGALACTOSE TRANSAMINASE"/>
    <property type="match status" value="1"/>
</dbReference>
<sequence length="373" mass="41992">MNQKRILLSSPHMSEQGFEQEFVKEAFDTNWIAPLGANVDGFEEELAHYVGVDHAAALSSGTAAIHLALKAAGVEKDDIVICQSLTFSATANPIIYQGAIPVFVDSDLETWNMSPSHLRAALEKYPQAKAVLVVHLYGLSANLDEIMDICNEYGVTLIEDAAESLGTTYKEKFTGTFGKYGIYSFNGNKIITTSGGGMLVSNDKEKVEKVRFWATQSRDKAIHYQHSEVGFNYRMSNIVAGIGRGQLKVLEDRIAKKNYIFNFYKSHLSDIHEIRFMPENNWNKPNFWLSAITLEKTNPKVLIEKLDKVNIEARPIWKPMHLQPIFESYDYIGTGVSERLFRTGVCLPSDTKMSQEDLIRVVKEIRRAVANEK</sequence>
<evidence type="ECO:0000256" key="8">
    <source>
        <dbReference type="RuleBase" id="RU004508"/>
    </source>
</evidence>
<proteinExistence type="inferred from homology"/>
<keyword evidence="4 7" id="KW-0663">Pyridoxal phosphate</keyword>
<keyword evidence="2 9" id="KW-0032">Aminotransferase</keyword>
<dbReference type="Proteomes" id="UP001268896">
    <property type="component" value="Unassembled WGS sequence"/>
</dbReference>
<dbReference type="Pfam" id="PF01041">
    <property type="entry name" value="DegT_DnrJ_EryC1"/>
    <property type="match status" value="1"/>
</dbReference>
<evidence type="ECO:0000256" key="7">
    <source>
        <dbReference type="PIRSR" id="PIRSR000390-2"/>
    </source>
</evidence>
<dbReference type="Gene3D" id="3.90.1150.10">
    <property type="entry name" value="Aspartate Aminotransferase, domain 1"/>
    <property type="match status" value="1"/>
</dbReference>
<dbReference type="InterPro" id="IPR000653">
    <property type="entry name" value="DegT/StrS_aminotransferase"/>
</dbReference>
<dbReference type="AlphaFoldDB" id="A0AAW8UPR6"/>
<dbReference type="CDD" id="cd00616">
    <property type="entry name" value="AHBA_syn"/>
    <property type="match status" value="1"/>
</dbReference>
<dbReference type="SUPFAM" id="SSF53383">
    <property type="entry name" value="PLP-dependent transferases"/>
    <property type="match status" value="1"/>
</dbReference>
<organism evidence="9 10">
    <name type="scientific">Enterococcus casseliflavus</name>
    <name type="common">Enterococcus flavescens</name>
    <dbReference type="NCBI Taxonomy" id="37734"/>
    <lineage>
        <taxon>Bacteria</taxon>
        <taxon>Bacillati</taxon>
        <taxon>Bacillota</taxon>
        <taxon>Bacilli</taxon>
        <taxon>Lactobacillales</taxon>
        <taxon>Enterococcaceae</taxon>
        <taxon>Enterococcus</taxon>
    </lineage>
</organism>
<dbReference type="InterPro" id="IPR015422">
    <property type="entry name" value="PyrdxlP-dep_Trfase_small"/>
</dbReference>
<evidence type="ECO:0000256" key="2">
    <source>
        <dbReference type="ARBA" id="ARBA00022576"/>
    </source>
</evidence>
<evidence type="ECO:0000256" key="5">
    <source>
        <dbReference type="ARBA" id="ARBA00037999"/>
    </source>
</evidence>
<evidence type="ECO:0000256" key="6">
    <source>
        <dbReference type="PIRSR" id="PIRSR000390-1"/>
    </source>
</evidence>
<evidence type="ECO:0000256" key="3">
    <source>
        <dbReference type="ARBA" id="ARBA00022679"/>
    </source>
</evidence>
<reference evidence="9" key="1">
    <citation type="submission" date="2023-03" db="EMBL/GenBank/DDBJ databases">
        <authorList>
            <person name="Shen W."/>
            <person name="Cai J."/>
        </authorList>
    </citation>
    <scope>NUCLEOTIDE SEQUENCE</scope>
    <source>
        <strain evidence="9">K72-2</strain>
    </source>
</reference>
<dbReference type="PIRSF" id="PIRSF000390">
    <property type="entry name" value="PLP_StrS"/>
    <property type="match status" value="1"/>
</dbReference>
<accession>A0AAW8UPR6</accession>
<keyword evidence="3" id="KW-0808">Transferase</keyword>
<name>A0AAW8UPR6_ENTCA</name>
<gene>
    <name evidence="9" type="ORF">P7I32_16635</name>
</gene>
<feature type="modified residue" description="N6-(pyridoxal phosphate)lysine" evidence="7">
    <location>
        <position position="189"/>
    </location>
</feature>
<evidence type="ECO:0000313" key="9">
    <source>
        <dbReference type="EMBL" id="MDT2966204.1"/>
    </source>
</evidence>